<keyword evidence="6" id="KW-0418">Kinase</keyword>
<comment type="caution">
    <text evidence="9">The sequence shown here is derived from an EMBL/GenBank/DDBJ whole genome shotgun (WGS) entry which is preliminary data.</text>
</comment>
<dbReference type="InterPro" id="IPR013012">
    <property type="entry name" value="PTS_EIIB_3"/>
</dbReference>
<dbReference type="InterPro" id="IPR003501">
    <property type="entry name" value="PTS_EIIB_2/3"/>
</dbReference>
<evidence type="ECO:0000256" key="7">
    <source>
        <dbReference type="PROSITE-ProRule" id="PRU00423"/>
    </source>
</evidence>
<gene>
    <name evidence="9" type="ORF">EDD60_1127</name>
</gene>
<dbReference type="PANTHER" id="PTHR34581:SF2">
    <property type="entry name" value="PTS SYSTEM N,N'-DIACETYLCHITOBIOSE-SPECIFIC EIIB COMPONENT"/>
    <property type="match status" value="1"/>
</dbReference>
<keyword evidence="5" id="KW-0598">Phosphotransferase system</keyword>
<dbReference type="Pfam" id="PF02302">
    <property type="entry name" value="PTS_IIB"/>
    <property type="match status" value="1"/>
</dbReference>
<keyword evidence="1" id="KW-0813">Transport</keyword>
<evidence type="ECO:0000256" key="5">
    <source>
        <dbReference type="ARBA" id="ARBA00022683"/>
    </source>
</evidence>
<dbReference type="RefSeq" id="WP_243646662.1">
    <property type="nucleotide sequence ID" value="NZ_JANKBF010000007.1"/>
</dbReference>
<dbReference type="PROSITE" id="PS51100">
    <property type="entry name" value="PTS_EIIB_TYPE_3"/>
    <property type="match status" value="1"/>
</dbReference>
<evidence type="ECO:0000256" key="4">
    <source>
        <dbReference type="ARBA" id="ARBA00022679"/>
    </source>
</evidence>
<dbReference type="SUPFAM" id="SSF52794">
    <property type="entry name" value="PTS system IIB component-like"/>
    <property type="match status" value="2"/>
</dbReference>
<dbReference type="InterPro" id="IPR036095">
    <property type="entry name" value="PTS_EIIB-like_sf"/>
</dbReference>
<dbReference type="InterPro" id="IPR051819">
    <property type="entry name" value="PTS_sugar-specific_EIIB"/>
</dbReference>
<keyword evidence="4 9" id="KW-0808">Transferase</keyword>
<feature type="domain" description="PTS EIIB type-3" evidence="8">
    <location>
        <begin position="1"/>
        <end position="104"/>
    </location>
</feature>
<accession>A0A4R3Z0X4</accession>
<keyword evidence="3" id="KW-0762">Sugar transport</keyword>
<evidence type="ECO:0000256" key="3">
    <source>
        <dbReference type="ARBA" id="ARBA00022597"/>
    </source>
</evidence>
<sequence length="223" mass="25934">MKNILLVCGAGMSTSLLVRKMQEADINHEYHIRCSDTLSAHLLLLETDIFLLAPHIAYMKDEYLHKCLELNIPFLIIDGVDYTKMDGESVLRKTQQELEKYSKENPFQVVLVHSRVGAMSDLIALDMKKKLQSDEKDWQIKSLAIDDFDNQEAHIVLLEPQIGFEKKNVERILHNPFTIVDVPAMSLYASFDGRKMLDYIHQIYDQKLEEKKKELKERIDEKI</sequence>
<evidence type="ECO:0000313" key="9">
    <source>
        <dbReference type="EMBL" id="TCV98512.1"/>
    </source>
</evidence>
<keyword evidence="10" id="KW-1185">Reference proteome</keyword>
<dbReference type="GO" id="GO:0016301">
    <property type="term" value="F:kinase activity"/>
    <property type="evidence" value="ECO:0007669"/>
    <property type="project" value="UniProtKB-KW"/>
</dbReference>
<keyword evidence="2" id="KW-0597">Phosphoprotein</keyword>
<dbReference type="EMBL" id="SMCQ01000012">
    <property type="protein sequence ID" value="TCV98512.1"/>
    <property type="molecule type" value="Genomic_DNA"/>
</dbReference>
<evidence type="ECO:0000256" key="6">
    <source>
        <dbReference type="ARBA" id="ARBA00022777"/>
    </source>
</evidence>
<organism evidence="9 10">
    <name type="scientific">Longibaculum muris</name>
    <dbReference type="NCBI Taxonomy" id="1796628"/>
    <lineage>
        <taxon>Bacteria</taxon>
        <taxon>Bacillati</taxon>
        <taxon>Bacillota</taxon>
        <taxon>Erysipelotrichia</taxon>
        <taxon>Erysipelotrichales</taxon>
        <taxon>Coprobacillaceae</taxon>
        <taxon>Longibaculum</taxon>
    </lineage>
</organism>
<evidence type="ECO:0000256" key="2">
    <source>
        <dbReference type="ARBA" id="ARBA00022553"/>
    </source>
</evidence>
<dbReference type="Proteomes" id="UP000295515">
    <property type="component" value="Unassembled WGS sequence"/>
</dbReference>
<dbReference type="GeneID" id="98915563"/>
<dbReference type="PANTHER" id="PTHR34581">
    <property type="entry name" value="PTS SYSTEM N,N'-DIACETYLCHITOBIOSE-SPECIFIC EIIB COMPONENT"/>
    <property type="match status" value="1"/>
</dbReference>
<dbReference type="AlphaFoldDB" id="A0A4R3Z0X4"/>
<evidence type="ECO:0000259" key="8">
    <source>
        <dbReference type="PROSITE" id="PS51100"/>
    </source>
</evidence>
<dbReference type="GO" id="GO:0008982">
    <property type="term" value="F:protein-N(PI)-phosphohistidine-sugar phosphotransferase activity"/>
    <property type="evidence" value="ECO:0007669"/>
    <property type="project" value="InterPro"/>
</dbReference>
<name>A0A4R3Z0X4_9FIRM</name>
<feature type="modified residue" description="Phosphocysteine; by EIIA" evidence="7">
    <location>
        <position position="8"/>
    </location>
</feature>
<protein>
    <submittedName>
        <fullName evidence="9">Cellobiose-specific phosphotransferase system component IIB</fullName>
    </submittedName>
</protein>
<reference evidence="9 10" key="1">
    <citation type="submission" date="2019-03" db="EMBL/GenBank/DDBJ databases">
        <title>Genomic Encyclopedia of Type Strains, Phase IV (KMG-IV): sequencing the most valuable type-strain genomes for metagenomic binning, comparative biology and taxonomic classification.</title>
        <authorList>
            <person name="Goeker M."/>
        </authorList>
    </citation>
    <scope>NUCLEOTIDE SEQUENCE [LARGE SCALE GENOMIC DNA]</scope>
    <source>
        <strain evidence="9 10">DSM 29487</strain>
    </source>
</reference>
<dbReference type="GO" id="GO:0009401">
    <property type="term" value="P:phosphoenolpyruvate-dependent sugar phosphotransferase system"/>
    <property type="evidence" value="ECO:0007669"/>
    <property type="project" value="UniProtKB-KW"/>
</dbReference>
<evidence type="ECO:0000256" key="1">
    <source>
        <dbReference type="ARBA" id="ARBA00022448"/>
    </source>
</evidence>
<proteinExistence type="predicted"/>
<dbReference type="Gene3D" id="3.40.50.2300">
    <property type="match status" value="2"/>
</dbReference>
<evidence type="ECO:0000313" key="10">
    <source>
        <dbReference type="Proteomes" id="UP000295515"/>
    </source>
</evidence>